<comment type="caution">
    <text evidence="2">The sequence shown here is derived from an EMBL/GenBank/DDBJ whole genome shotgun (WGS) entry which is preliminary data.</text>
</comment>
<evidence type="ECO:0000313" key="3">
    <source>
        <dbReference type="Proteomes" id="UP000634136"/>
    </source>
</evidence>
<gene>
    <name evidence="2" type="ORF">G2W53_000893</name>
</gene>
<protein>
    <submittedName>
        <fullName evidence="2">Uncharacterized protein</fullName>
    </submittedName>
</protein>
<dbReference type="EMBL" id="JAAIUW010000001">
    <property type="protein sequence ID" value="KAF7843988.1"/>
    <property type="molecule type" value="Genomic_DNA"/>
</dbReference>
<feature type="region of interest" description="Disordered" evidence="1">
    <location>
        <begin position="1"/>
        <end position="34"/>
    </location>
</feature>
<evidence type="ECO:0000313" key="2">
    <source>
        <dbReference type="EMBL" id="KAF7843988.1"/>
    </source>
</evidence>
<keyword evidence="3" id="KW-1185">Reference proteome</keyword>
<accession>A0A834XIP9</accession>
<sequence>MEKKRLAKMELKMEREPIDGKRETEGTKNAFSCE</sequence>
<dbReference type="AlphaFoldDB" id="A0A834XIP9"/>
<evidence type="ECO:0000256" key="1">
    <source>
        <dbReference type="SAM" id="MobiDB-lite"/>
    </source>
</evidence>
<reference evidence="2" key="1">
    <citation type="submission" date="2020-09" db="EMBL/GenBank/DDBJ databases">
        <title>Genome-Enabled Discovery of Anthraquinone Biosynthesis in Senna tora.</title>
        <authorList>
            <person name="Kang S.-H."/>
            <person name="Pandey R.P."/>
            <person name="Lee C.-M."/>
            <person name="Sim J.-S."/>
            <person name="Jeong J.-T."/>
            <person name="Choi B.-S."/>
            <person name="Jung M."/>
            <person name="Ginzburg D."/>
            <person name="Zhao K."/>
            <person name="Won S.Y."/>
            <person name="Oh T.-J."/>
            <person name="Yu Y."/>
            <person name="Kim N.-H."/>
            <person name="Lee O.R."/>
            <person name="Lee T.-H."/>
            <person name="Bashyal P."/>
            <person name="Kim T.-S."/>
            <person name="Lee W.-H."/>
            <person name="Kawkins C."/>
            <person name="Kim C.-K."/>
            <person name="Kim J.S."/>
            <person name="Ahn B.O."/>
            <person name="Rhee S.Y."/>
            <person name="Sohng J.K."/>
        </authorList>
    </citation>
    <scope>NUCLEOTIDE SEQUENCE</scope>
    <source>
        <tissue evidence="2">Leaf</tissue>
    </source>
</reference>
<feature type="compositionally biased region" description="Basic and acidic residues" evidence="1">
    <location>
        <begin position="1"/>
        <end position="26"/>
    </location>
</feature>
<dbReference type="Proteomes" id="UP000634136">
    <property type="component" value="Unassembled WGS sequence"/>
</dbReference>
<organism evidence="2 3">
    <name type="scientific">Senna tora</name>
    <dbReference type="NCBI Taxonomy" id="362788"/>
    <lineage>
        <taxon>Eukaryota</taxon>
        <taxon>Viridiplantae</taxon>
        <taxon>Streptophyta</taxon>
        <taxon>Embryophyta</taxon>
        <taxon>Tracheophyta</taxon>
        <taxon>Spermatophyta</taxon>
        <taxon>Magnoliopsida</taxon>
        <taxon>eudicotyledons</taxon>
        <taxon>Gunneridae</taxon>
        <taxon>Pentapetalae</taxon>
        <taxon>rosids</taxon>
        <taxon>fabids</taxon>
        <taxon>Fabales</taxon>
        <taxon>Fabaceae</taxon>
        <taxon>Caesalpinioideae</taxon>
        <taxon>Cassia clade</taxon>
        <taxon>Senna</taxon>
    </lineage>
</organism>
<proteinExistence type="predicted"/>
<name>A0A834XIP9_9FABA</name>